<dbReference type="InterPro" id="IPR012907">
    <property type="entry name" value="Peptidase_S11_C"/>
</dbReference>
<dbReference type="Pfam" id="PF00768">
    <property type="entry name" value="Peptidase_S11"/>
    <property type="match status" value="1"/>
</dbReference>
<feature type="domain" description="Peptidase S11 D-Ala-D-Ala carboxypeptidase A C-terminal" evidence="17">
    <location>
        <begin position="263"/>
        <end position="352"/>
    </location>
</feature>
<dbReference type="PRINTS" id="PR00725">
    <property type="entry name" value="DADACBPTASE1"/>
</dbReference>
<comment type="catalytic activity">
    <reaction evidence="12">
        <text>Preferential cleavage: (Ac)2-L-Lys-D-Ala-|-D-Ala. Also transpeptidation of peptidyl-alanyl moieties that are N-acyl substituents of D-alanine.</text>
        <dbReference type="EC" id="3.4.16.4"/>
    </reaction>
</comment>
<proteinExistence type="inferred from homology"/>
<dbReference type="GO" id="GO:0071555">
    <property type="term" value="P:cell wall organization"/>
    <property type="evidence" value="ECO:0007669"/>
    <property type="project" value="UniProtKB-KW"/>
</dbReference>
<evidence type="ECO:0000256" key="11">
    <source>
        <dbReference type="ARBA" id="ARBA00023316"/>
    </source>
</evidence>
<dbReference type="EC" id="3.4.16.4" evidence="4"/>
<dbReference type="Gene3D" id="3.40.710.10">
    <property type="entry name" value="DD-peptidase/beta-lactamase superfamily"/>
    <property type="match status" value="1"/>
</dbReference>
<comment type="caution">
    <text evidence="18">The sequence shown here is derived from an EMBL/GenBank/DDBJ whole genome shotgun (WGS) entry which is preliminary data.</text>
</comment>
<feature type="active site" description="Acyl-ester intermediate" evidence="13">
    <location>
        <position position="54"/>
    </location>
</feature>
<sequence>MRKVLCLILASAVFLCGADVSALSVSAKSAVLIDFYSGDVLFEKNASQRLSMASTTKIMTAICAIENADLSEVVTVDKRAVGVEGSSMYLGYGEKITVENLVYGLMLSSGNDAAVALALHVSGSVENFARLMNDTAEKIGAVNTSFKNPNGLDEEGHYTTAYDLAMITRYAMHNEKFCEIVSSKQKKMPWEGRTYGRTLRNHNKLLFLLDYCDGVKTGFTKRSGRCLVSSANKDNLRVIAVTLYAPDDWNDHKNMMSYAIDNYKAVNIVKKGDYAFTAPVSGSDKEYVKCVFADDIFVTAKKDENVEISFDYGEKIHLDAPVKTGADIGKININAGNRRISARVVSGGNADKKKNIKEKISGGAFSENAGRIFEIWLGRAF</sequence>
<comment type="similarity">
    <text evidence="3 15">Belongs to the peptidase S11 family.</text>
</comment>
<feature type="signal peptide" evidence="16">
    <location>
        <begin position="1"/>
        <end position="22"/>
    </location>
</feature>
<dbReference type="EMBL" id="JACRTE010000008">
    <property type="protein sequence ID" value="MBC8596793.1"/>
    <property type="molecule type" value="Genomic_DNA"/>
</dbReference>
<dbReference type="GO" id="GO:0009002">
    <property type="term" value="F:serine-type D-Ala-D-Ala carboxypeptidase activity"/>
    <property type="evidence" value="ECO:0007669"/>
    <property type="project" value="UniProtKB-EC"/>
</dbReference>
<evidence type="ECO:0000256" key="14">
    <source>
        <dbReference type="PIRSR" id="PIRSR618044-2"/>
    </source>
</evidence>
<feature type="binding site" evidence="14">
    <location>
        <position position="216"/>
    </location>
    <ligand>
        <name>substrate</name>
    </ligand>
</feature>
<keyword evidence="8" id="KW-0378">Hydrolase</keyword>
<evidence type="ECO:0000256" key="5">
    <source>
        <dbReference type="ARBA" id="ARBA00022645"/>
    </source>
</evidence>
<dbReference type="InterPro" id="IPR001967">
    <property type="entry name" value="Peptidase_S11_N"/>
</dbReference>
<dbReference type="PANTHER" id="PTHR21581:SF33">
    <property type="entry name" value="D-ALANYL-D-ALANINE CARBOXYPEPTIDASE DACB"/>
    <property type="match status" value="1"/>
</dbReference>
<evidence type="ECO:0000256" key="8">
    <source>
        <dbReference type="ARBA" id="ARBA00022801"/>
    </source>
</evidence>
<keyword evidence="6" id="KW-0645">Protease</keyword>
<evidence type="ECO:0000256" key="3">
    <source>
        <dbReference type="ARBA" id="ARBA00007164"/>
    </source>
</evidence>
<keyword evidence="19" id="KW-1185">Reference proteome</keyword>
<reference evidence="18" key="1">
    <citation type="submission" date="2020-08" db="EMBL/GenBank/DDBJ databases">
        <title>Genome public.</title>
        <authorList>
            <person name="Liu C."/>
            <person name="Sun Q."/>
        </authorList>
    </citation>
    <scope>NUCLEOTIDE SEQUENCE</scope>
    <source>
        <strain evidence="18">NSJ-50</strain>
    </source>
</reference>
<evidence type="ECO:0000256" key="10">
    <source>
        <dbReference type="ARBA" id="ARBA00022984"/>
    </source>
</evidence>
<dbReference type="Pfam" id="PF07943">
    <property type="entry name" value="PBP5_C"/>
    <property type="match status" value="1"/>
</dbReference>
<dbReference type="GO" id="GO:0006508">
    <property type="term" value="P:proteolysis"/>
    <property type="evidence" value="ECO:0007669"/>
    <property type="project" value="UniProtKB-KW"/>
</dbReference>
<evidence type="ECO:0000256" key="6">
    <source>
        <dbReference type="ARBA" id="ARBA00022670"/>
    </source>
</evidence>
<dbReference type="InterPro" id="IPR018044">
    <property type="entry name" value="Peptidase_S11"/>
</dbReference>
<evidence type="ECO:0000256" key="2">
    <source>
        <dbReference type="ARBA" id="ARBA00004752"/>
    </source>
</evidence>
<keyword evidence="7 16" id="KW-0732">Signal</keyword>
<evidence type="ECO:0000256" key="13">
    <source>
        <dbReference type="PIRSR" id="PIRSR618044-1"/>
    </source>
</evidence>
<dbReference type="InterPro" id="IPR012338">
    <property type="entry name" value="Beta-lactam/transpept-like"/>
</dbReference>
<keyword evidence="11" id="KW-0961">Cell wall biogenesis/degradation</keyword>
<protein>
    <recommendedName>
        <fullName evidence="4">serine-type D-Ala-D-Ala carboxypeptidase</fullName>
        <ecNumber evidence="4">3.4.16.4</ecNumber>
    </recommendedName>
</protein>
<dbReference type="GO" id="GO:0009252">
    <property type="term" value="P:peptidoglycan biosynthetic process"/>
    <property type="evidence" value="ECO:0007669"/>
    <property type="project" value="UniProtKB-KW"/>
</dbReference>
<feature type="chain" id="PRO_5038100939" description="serine-type D-Ala-D-Ala carboxypeptidase" evidence="16">
    <location>
        <begin position="23"/>
        <end position="381"/>
    </location>
</feature>
<accession>A0A926F6P4</accession>
<evidence type="ECO:0000256" key="12">
    <source>
        <dbReference type="ARBA" id="ARBA00034000"/>
    </source>
</evidence>
<dbReference type="GO" id="GO:0008360">
    <property type="term" value="P:regulation of cell shape"/>
    <property type="evidence" value="ECO:0007669"/>
    <property type="project" value="UniProtKB-KW"/>
</dbReference>
<evidence type="ECO:0000256" key="15">
    <source>
        <dbReference type="RuleBase" id="RU004016"/>
    </source>
</evidence>
<keyword evidence="10" id="KW-0573">Peptidoglycan synthesis</keyword>
<evidence type="ECO:0000256" key="16">
    <source>
        <dbReference type="SAM" id="SignalP"/>
    </source>
</evidence>
<dbReference type="PANTHER" id="PTHR21581">
    <property type="entry name" value="D-ALANYL-D-ALANINE CARBOXYPEPTIDASE"/>
    <property type="match status" value="1"/>
</dbReference>
<evidence type="ECO:0000256" key="9">
    <source>
        <dbReference type="ARBA" id="ARBA00022960"/>
    </source>
</evidence>
<dbReference type="AlphaFoldDB" id="A0A926F6P4"/>
<dbReference type="InterPro" id="IPR015956">
    <property type="entry name" value="Peniciliin-bd_prot_C_sf"/>
</dbReference>
<dbReference type="InterPro" id="IPR037167">
    <property type="entry name" value="Peptidase_S11_C_sf"/>
</dbReference>
<evidence type="ECO:0000259" key="17">
    <source>
        <dbReference type="SMART" id="SM00936"/>
    </source>
</evidence>
<evidence type="ECO:0000256" key="4">
    <source>
        <dbReference type="ARBA" id="ARBA00012448"/>
    </source>
</evidence>
<evidence type="ECO:0000313" key="18">
    <source>
        <dbReference type="EMBL" id="MBC8596793.1"/>
    </source>
</evidence>
<dbReference type="Gene3D" id="2.60.410.10">
    <property type="entry name" value="D-Ala-D-Ala carboxypeptidase, C-terminal domain"/>
    <property type="match status" value="1"/>
</dbReference>
<evidence type="ECO:0000313" key="19">
    <source>
        <dbReference type="Proteomes" id="UP000647416"/>
    </source>
</evidence>
<gene>
    <name evidence="18" type="ORF">H8706_07905</name>
</gene>
<comment type="function">
    <text evidence="1">Removes C-terminal D-alanyl residues from sugar-peptide cell wall precursors.</text>
</comment>
<evidence type="ECO:0000256" key="7">
    <source>
        <dbReference type="ARBA" id="ARBA00022729"/>
    </source>
</evidence>
<dbReference type="Proteomes" id="UP000647416">
    <property type="component" value="Unassembled WGS sequence"/>
</dbReference>
<keyword evidence="9" id="KW-0133">Cell shape</keyword>
<feature type="active site" description="Proton acceptor" evidence="13">
    <location>
        <position position="57"/>
    </location>
</feature>
<dbReference type="SMART" id="SM00936">
    <property type="entry name" value="PBP5_C"/>
    <property type="match status" value="1"/>
</dbReference>
<organism evidence="18 19">
    <name type="scientific">Qingrenia yutianensis</name>
    <dbReference type="NCBI Taxonomy" id="2763676"/>
    <lineage>
        <taxon>Bacteria</taxon>
        <taxon>Bacillati</taxon>
        <taxon>Bacillota</taxon>
        <taxon>Clostridia</taxon>
        <taxon>Eubacteriales</taxon>
        <taxon>Oscillospiraceae</taxon>
        <taxon>Qingrenia</taxon>
    </lineage>
</organism>
<evidence type="ECO:0000256" key="1">
    <source>
        <dbReference type="ARBA" id="ARBA00003217"/>
    </source>
</evidence>
<comment type="pathway">
    <text evidence="2">Cell wall biogenesis; peptidoglycan biosynthesis.</text>
</comment>
<name>A0A926F6P4_9FIRM</name>
<dbReference type="SUPFAM" id="SSF56601">
    <property type="entry name" value="beta-lactamase/transpeptidase-like"/>
    <property type="match status" value="1"/>
</dbReference>
<dbReference type="RefSeq" id="WP_262432181.1">
    <property type="nucleotide sequence ID" value="NZ_JACRTE010000008.1"/>
</dbReference>
<keyword evidence="5 18" id="KW-0121">Carboxypeptidase</keyword>
<feature type="active site" evidence="13">
    <location>
        <position position="109"/>
    </location>
</feature>
<dbReference type="SUPFAM" id="SSF69189">
    <property type="entry name" value="Penicillin-binding protein associated domain"/>
    <property type="match status" value="1"/>
</dbReference>